<dbReference type="InterPro" id="IPR008535">
    <property type="entry name" value="DUF817"/>
</dbReference>
<feature type="transmembrane region" description="Helical" evidence="1">
    <location>
        <begin position="94"/>
        <end position="116"/>
    </location>
</feature>
<dbReference type="PIRSF" id="PIRSF009141">
    <property type="entry name" value="UCP009141"/>
    <property type="match status" value="1"/>
</dbReference>
<dbReference type="RefSeq" id="WP_390260837.1">
    <property type="nucleotide sequence ID" value="NZ_JBHUGH010000006.1"/>
</dbReference>
<keyword evidence="1" id="KW-1133">Transmembrane helix</keyword>
<feature type="transmembrane region" description="Helical" evidence="1">
    <location>
        <begin position="37"/>
        <end position="57"/>
    </location>
</feature>
<dbReference type="Pfam" id="PF05675">
    <property type="entry name" value="DUF817"/>
    <property type="match status" value="1"/>
</dbReference>
<feature type="transmembrane region" description="Helical" evidence="1">
    <location>
        <begin position="63"/>
        <end position="82"/>
    </location>
</feature>
<accession>A0ABW4S673</accession>
<keyword evidence="1" id="KW-0472">Membrane</keyword>
<organism evidence="2 3">
    <name type="scientific">Halodurantibacterium flavum</name>
    <dbReference type="NCBI Taxonomy" id="1382802"/>
    <lineage>
        <taxon>Bacteria</taxon>
        <taxon>Pseudomonadati</taxon>
        <taxon>Pseudomonadota</taxon>
        <taxon>Alphaproteobacteria</taxon>
        <taxon>Rhodobacterales</taxon>
        <taxon>Paracoccaceae</taxon>
        <taxon>Halodurantibacterium</taxon>
    </lineage>
</organism>
<comment type="caution">
    <text evidence="2">The sequence shown here is derived from an EMBL/GenBank/DDBJ whole genome shotgun (WGS) entry which is preliminary data.</text>
</comment>
<feature type="transmembrane region" description="Helical" evidence="1">
    <location>
        <begin position="182"/>
        <end position="201"/>
    </location>
</feature>
<feature type="transmembrane region" description="Helical" evidence="1">
    <location>
        <begin position="255"/>
        <end position="274"/>
    </location>
</feature>
<evidence type="ECO:0000313" key="3">
    <source>
        <dbReference type="Proteomes" id="UP001597353"/>
    </source>
</evidence>
<reference evidence="3" key="1">
    <citation type="journal article" date="2019" name="Int. J. Syst. Evol. Microbiol.">
        <title>The Global Catalogue of Microorganisms (GCM) 10K type strain sequencing project: providing services to taxonomists for standard genome sequencing and annotation.</title>
        <authorList>
            <consortium name="The Broad Institute Genomics Platform"/>
            <consortium name="The Broad Institute Genome Sequencing Center for Infectious Disease"/>
            <person name="Wu L."/>
            <person name="Ma J."/>
        </authorList>
    </citation>
    <scope>NUCLEOTIDE SEQUENCE [LARGE SCALE GENOMIC DNA]</scope>
    <source>
        <strain evidence="3">CGMCC 4.7242</strain>
    </source>
</reference>
<keyword evidence="3" id="KW-1185">Reference proteome</keyword>
<feature type="transmembrane region" description="Helical" evidence="1">
    <location>
        <begin position="208"/>
        <end position="226"/>
    </location>
</feature>
<keyword evidence="1" id="KW-0812">Transmembrane</keyword>
<dbReference type="EMBL" id="JBHUGH010000006">
    <property type="protein sequence ID" value="MFD1912304.1"/>
    <property type="molecule type" value="Genomic_DNA"/>
</dbReference>
<feature type="transmembrane region" description="Helical" evidence="1">
    <location>
        <begin position="122"/>
        <end position="144"/>
    </location>
</feature>
<sequence length="302" mass="33494">MRLSTRNTGLEHRLAARIRPRLHGFGGDFIAFTLKQAWASLFGAALLAAIILSRLVWDADWPLARYDALVLYALGLQALFLLTGLESLSEARVILLFHLTGTAMEIFKVAAGSWAYPGDGVLQIAGVPLFSGFMYAAIGSYMVRVIRLFRMTFARYPPFAATVVLAVAIYVNFFSHHFLPDLRWPLVAATPLMFGPTRIHFSAGQRRYWMPLPLAALLTAAFVFLAENIGTITGTWLYAGQTVGQVVPWGKFSSWYLLLYVAFVTVTLVVRGPLRRGALYLPSNRAGRFSTKAAMPSRKSRV</sequence>
<gene>
    <name evidence="2" type="ORF">ACFSGJ_08760</name>
</gene>
<evidence type="ECO:0000256" key="1">
    <source>
        <dbReference type="SAM" id="Phobius"/>
    </source>
</evidence>
<dbReference type="Proteomes" id="UP001597353">
    <property type="component" value="Unassembled WGS sequence"/>
</dbReference>
<feature type="transmembrane region" description="Helical" evidence="1">
    <location>
        <begin position="156"/>
        <end position="176"/>
    </location>
</feature>
<proteinExistence type="predicted"/>
<protein>
    <submittedName>
        <fullName evidence="2">DUF817 domain-containing protein</fullName>
    </submittedName>
</protein>
<name>A0ABW4S673_9RHOB</name>
<evidence type="ECO:0000313" key="2">
    <source>
        <dbReference type="EMBL" id="MFD1912304.1"/>
    </source>
</evidence>